<proteinExistence type="inferred from homology"/>
<feature type="domain" description="RNA polymerase sigma factor 70 region 4 type 2" evidence="7">
    <location>
        <begin position="127"/>
        <end position="179"/>
    </location>
</feature>
<dbReference type="NCBIfam" id="TIGR02937">
    <property type="entry name" value="sigma70-ECF"/>
    <property type="match status" value="1"/>
</dbReference>
<dbReference type="PANTHER" id="PTHR43133:SF8">
    <property type="entry name" value="RNA POLYMERASE SIGMA FACTOR HI_1459-RELATED"/>
    <property type="match status" value="1"/>
</dbReference>
<evidence type="ECO:0000259" key="6">
    <source>
        <dbReference type="Pfam" id="PF04542"/>
    </source>
</evidence>
<dbReference type="InterPro" id="IPR036388">
    <property type="entry name" value="WH-like_DNA-bd_sf"/>
</dbReference>
<dbReference type="InterPro" id="IPR007627">
    <property type="entry name" value="RNA_pol_sigma70_r2"/>
</dbReference>
<dbReference type="Gene3D" id="1.10.10.10">
    <property type="entry name" value="Winged helix-like DNA-binding domain superfamily/Winged helix DNA-binding domain"/>
    <property type="match status" value="1"/>
</dbReference>
<evidence type="ECO:0000256" key="4">
    <source>
        <dbReference type="ARBA" id="ARBA00023125"/>
    </source>
</evidence>
<feature type="domain" description="RNA polymerase sigma-70 region 2" evidence="6">
    <location>
        <begin position="25"/>
        <end position="91"/>
    </location>
</feature>
<keyword evidence="2" id="KW-0805">Transcription regulation</keyword>
<evidence type="ECO:0000256" key="3">
    <source>
        <dbReference type="ARBA" id="ARBA00023082"/>
    </source>
</evidence>
<dbReference type="Pfam" id="PF04542">
    <property type="entry name" value="Sigma70_r2"/>
    <property type="match status" value="1"/>
</dbReference>
<dbReference type="SUPFAM" id="SSF88946">
    <property type="entry name" value="Sigma2 domain of RNA polymerase sigma factors"/>
    <property type="match status" value="1"/>
</dbReference>
<keyword evidence="3" id="KW-0731">Sigma factor</keyword>
<keyword evidence="5" id="KW-0804">Transcription</keyword>
<dbReference type="InterPro" id="IPR013324">
    <property type="entry name" value="RNA_pol_sigma_r3/r4-like"/>
</dbReference>
<dbReference type="AlphaFoldDB" id="A0A6G4A255"/>
<dbReference type="SUPFAM" id="SSF88659">
    <property type="entry name" value="Sigma3 and sigma4 domains of RNA polymerase sigma factors"/>
    <property type="match status" value="1"/>
</dbReference>
<protein>
    <submittedName>
        <fullName evidence="8">RNA polymerase sigma factor</fullName>
    </submittedName>
</protein>
<comment type="similarity">
    <text evidence="1">Belongs to the sigma-70 factor family. ECF subfamily.</text>
</comment>
<evidence type="ECO:0000256" key="2">
    <source>
        <dbReference type="ARBA" id="ARBA00023015"/>
    </source>
</evidence>
<dbReference type="RefSeq" id="WP_163951507.1">
    <property type="nucleotide sequence ID" value="NZ_JAAIKC010000009.1"/>
</dbReference>
<organism evidence="8">
    <name type="scientific">Paenibacillus sp. SYP-B3998</name>
    <dbReference type="NCBI Taxonomy" id="2678564"/>
    <lineage>
        <taxon>Bacteria</taxon>
        <taxon>Bacillati</taxon>
        <taxon>Bacillota</taxon>
        <taxon>Bacilli</taxon>
        <taxon>Bacillales</taxon>
        <taxon>Paenibacillaceae</taxon>
        <taxon>Paenibacillus</taxon>
    </lineage>
</organism>
<dbReference type="CDD" id="cd06171">
    <property type="entry name" value="Sigma70_r4"/>
    <property type="match status" value="1"/>
</dbReference>
<dbReference type="GO" id="GO:0003677">
    <property type="term" value="F:DNA binding"/>
    <property type="evidence" value="ECO:0007669"/>
    <property type="project" value="UniProtKB-KW"/>
</dbReference>
<dbReference type="Gene3D" id="1.10.1740.10">
    <property type="match status" value="1"/>
</dbReference>
<comment type="caution">
    <text evidence="8">The sequence shown here is derived from an EMBL/GenBank/DDBJ whole genome shotgun (WGS) entry which is preliminary data.</text>
</comment>
<dbReference type="Pfam" id="PF08281">
    <property type="entry name" value="Sigma70_r4_2"/>
    <property type="match status" value="1"/>
</dbReference>
<dbReference type="InterPro" id="IPR013325">
    <property type="entry name" value="RNA_pol_sigma_r2"/>
</dbReference>
<evidence type="ECO:0000259" key="7">
    <source>
        <dbReference type="Pfam" id="PF08281"/>
    </source>
</evidence>
<sequence>MSKYLTLIFTCDFYTLDKGVQEQVYQEFYLLVYPMIYFILRDHAGVEDIIQESFLRAVSKAPTLKEIDKYEGWVKKLTRNVTLNHLRKHKRNREELETDLILVTKEAAPTSEYLVPLEKEVELKHMREAIIKYINQLSPSYRQIIAMKWIHNLSYKEMASELGVTEGVIRQRLFRAREAIRQKLLEEWGSLHE</sequence>
<dbReference type="EMBL" id="JAAIKC010000009">
    <property type="protein sequence ID" value="NEW08553.1"/>
    <property type="molecule type" value="Genomic_DNA"/>
</dbReference>
<name>A0A6G4A255_9BACL</name>
<reference evidence="8" key="1">
    <citation type="submission" date="2020-02" db="EMBL/GenBank/DDBJ databases">
        <authorList>
            <person name="Shen X.-R."/>
            <person name="Zhang Y.-X."/>
        </authorList>
    </citation>
    <scope>NUCLEOTIDE SEQUENCE</scope>
    <source>
        <strain evidence="8">SYP-B3998</strain>
    </source>
</reference>
<dbReference type="GO" id="GO:0006352">
    <property type="term" value="P:DNA-templated transcription initiation"/>
    <property type="evidence" value="ECO:0007669"/>
    <property type="project" value="InterPro"/>
</dbReference>
<keyword evidence="4" id="KW-0238">DNA-binding</keyword>
<accession>A0A6G4A255</accession>
<dbReference type="InterPro" id="IPR039425">
    <property type="entry name" value="RNA_pol_sigma-70-like"/>
</dbReference>
<dbReference type="InterPro" id="IPR014284">
    <property type="entry name" value="RNA_pol_sigma-70_dom"/>
</dbReference>
<evidence type="ECO:0000256" key="1">
    <source>
        <dbReference type="ARBA" id="ARBA00010641"/>
    </source>
</evidence>
<evidence type="ECO:0000313" key="8">
    <source>
        <dbReference type="EMBL" id="NEW08553.1"/>
    </source>
</evidence>
<gene>
    <name evidence="8" type="ORF">GK047_21370</name>
</gene>
<dbReference type="GO" id="GO:0016987">
    <property type="term" value="F:sigma factor activity"/>
    <property type="evidence" value="ECO:0007669"/>
    <property type="project" value="UniProtKB-KW"/>
</dbReference>
<dbReference type="InterPro" id="IPR013249">
    <property type="entry name" value="RNA_pol_sigma70_r4_t2"/>
</dbReference>
<evidence type="ECO:0000256" key="5">
    <source>
        <dbReference type="ARBA" id="ARBA00023163"/>
    </source>
</evidence>
<dbReference type="PANTHER" id="PTHR43133">
    <property type="entry name" value="RNA POLYMERASE ECF-TYPE SIGMA FACTO"/>
    <property type="match status" value="1"/>
</dbReference>